<reference evidence="3" key="2">
    <citation type="submission" date="2016-11" db="EMBL/GenBank/DDBJ databases">
        <authorList>
            <person name="Varghese N."/>
            <person name="Submissions S."/>
        </authorList>
    </citation>
    <scope>NUCLEOTIDE SEQUENCE [LARGE SCALE GENOMIC DNA]</scope>
    <source>
        <strain evidence="3">DSM 19729</strain>
    </source>
</reference>
<reference evidence="1 4" key="3">
    <citation type="submission" date="2018-03" db="EMBL/GenBank/DDBJ databases">
        <title>Genomic Encyclopedia of Archaeal and Bacterial Type Strains, Phase II (KMG-II): from individual species to whole genera.</title>
        <authorList>
            <person name="Goeker M."/>
        </authorList>
    </citation>
    <scope>NUCLEOTIDE SEQUENCE [LARGE SCALE GENOMIC DNA]</scope>
    <source>
        <strain evidence="1 4">DSM 17797</strain>
    </source>
</reference>
<evidence type="ECO:0000313" key="2">
    <source>
        <dbReference type="EMBL" id="SHH55987.1"/>
    </source>
</evidence>
<gene>
    <name evidence="1" type="ORF">BC624_106164</name>
    <name evidence="2" type="ORF">SAMN05443373_11645</name>
</gene>
<evidence type="ECO:0000313" key="3">
    <source>
        <dbReference type="Proteomes" id="UP000184384"/>
    </source>
</evidence>
<accession>A0A1M5TYX9</accession>
<dbReference type="STRING" id="280093.SAMN05443373_11645"/>
<evidence type="ECO:0000313" key="1">
    <source>
        <dbReference type="EMBL" id="PRZ22914.1"/>
    </source>
</evidence>
<reference evidence="2" key="1">
    <citation type="submission" date="2016-11" db="EMBL/GenBank/DDBJ databases">
        <authorList>
            <person name="Jaros S."/>
            <person name="Januszkiewicz K."/>
            <person name="Wedrychowicz H."/>
        </authorList>
    </citation>
    <scope>NUCLEOTIDE SEQUENCE [LARGE SCALE GENOMIC DNA]</scope>
    <source>
        <strain evidence="2">DSM 19729</strain>
    </source>
</reference>
<evidence type="ECO:0000313" key="4">
    <source>
        <dbReference type="Proteomes" id="UP000237771"/>
    </source>
</evidence>
<dbReference type="EMBL" id="FQWO01000016">
    <property type="protein sequence ID" value="SHH55987.1"/>
    <property type="molecule type" value="Genomic_DNA"/>
</dbReference>
<sequence>MAMKLFSESLMSELEQQLKQIHLQTQNPIDYAEQAIKCNILYLEQLKTFFIKYKRLNKKEEIEFFRNIKPKFAAKLIYYNEIYALETNKPLGSLKTIDKYYKAELLKLKSYFKQNKDFYRYYRTANNCLDNIYFIRAKYDLKLMHDSLYFHIDHRFSTSHDYKVARILANDALKTFLEEQIASLEKKSLKTSTPAPPATGLKWTGSKVDLIELIYALHTQGLFNNGALSLKDVIGFFETVFHTDLGQFNRVFLEIRNRKSDRTKFLNILKNKLIIRMDDADEN</sequence>
<dbReference type="EMBL" id="PVUB01000006">
    <property type="protein sequence ID" value="PRZ22914.1"/>
    <property type="molecule type" value="Genomic_DNA"/>
</dbReference>
<keyword evidence="4" id="KW-1185">Reference proteome</keyword>
<proteinExistence type="predicted"/>
<dbReference type="AlphaFoldDB" id="A0A1M5TYX9"/>
<dbReference type="Pfam" id="PF09357">
    <property type="entry name" value="RteC"/>
    <property type="match status" value="1"/>
</dbReference>
<dbReference type="Proteomes" id="UP000184384">
    <property type="component" value="Unassembled WGS sequence"/>
</dbReference>
<dbReference type="Proteomes" id="UP000237771">
    <property type="component" value="Unassembled WGS sequence"/>
</dbReference>
<organism evidence="2 3">
    <name type="scientific">Flavobacterium granuli</name>
    <dbReference type="NCBI Taxonomy" id="280093"/>
    <lineage>
        <taxon>Bacteria</taxon>
        <taxon>Pseudomonadati</taxon>
        <taxon>Bacteroidota</taxon>
        <taxon>Flavobacteriia</taxon>
        <taxon>Flavobacteriales</taxon>
        <taxon>Flavobacteriaceae</taxon>
        <taxon>Flavobacterium</taxon>
    </lineage>
</organism>
<protein>
    <submittedName>
        <fullName evidence="2">RteC protein</fullName>
    </submittedName>
</protein>
<dbReference type="InterPro" id="IPR018534">
    <property type="entry name" value="Tet_reg_excision_RteC"/>
</dbReference>
<name>A0A1M5TYX9_9FLAO</name>